<name>A0A229UM74_9BACL</name>
<evidence type="ECO:0000256" key="5">
    <source>
        <dbReference type="ARBA" id="ARBA00023015"/>
    </source>
</evidence>
<dbReference type="CDD" id="cd17536">
    <property type="entry name" value="REC_YesN-like"/>
    <property type="match status" value="1"/>
</dbReference>
<sequence>MKRVLIVDDEPEIRRGLRLKVDWEQLGLVVIGEASNGAEALERLAQEPVDIVITDMNMPVMNGVSLLDSCHADYPSLRLLVITGYEDFQYAKAAIRNQVRDYLLKPVSQEELSEALSRISQEMDEERRLQDQQERVQWRLTQYYKEMKEHFLIHTVKGELEKGIRDRAELFELGLWDSRSVSFITTGLRERSFTGQEPRTPDKLRLPFEMLCREFAATHPMLPQVFRDLNYKGLIHFILPLGNGDSAAEAFIAELRHCVERHLSFEPAIGVGQPVTGFAQWKEGYLSSLLAWNLSEHEVRYAAKEPSDGKAVLTEERTLQLQRYLARRELDLFGQTVMQELTEAFYVSQTHFVKMIFQLCLLLDSAAQAAGVPFDHGQQLWLRPDFVLGLDSVEKAQLFVTGLGRTLIQMTGDHPDQAETSVIQAAQQFINENYMYDLNLTMLADKYNYNTSYFSELFKAKVGKTFIQYLTDVRMNRAVSLLNSTSLGLWDIAELTGFSNASYFSSRFKRMYGISPSDFRQKPPEKFISEEPKK</sequence>
<dbReference type="GO" id="GO:0043565">
    <property type="term" value="F:sequence-specific DNA binding"/>
    <property type="evidence" value="ECO:0007669"/>
    <property type="project" value="InterPro"/>
</dbReference>
<dbReference type="PROSITE" id="PS01124">
    <property type="entry name" value="HTH_ARAC_FAMILY_2"/>
    <property type="match status" value="1"/>
</dbReference>
<evidence type="ECO:0000256" key="7">
    <source>
        <dbReference type="ARBA" id="ARBA00023163"/>
    </source>
</evidence>
<dbReference type="PANTHER" id="PTHR42713">
    <property type="entry name" value="HISTIDINE KINASE-RELATED"/>
    <property type="match status" value="1"/>
</dbReference>
<feature type="domain" description="Response regulatory" evidence="10">
    <location>
        <begin position="3"/>
        <end position="120"/>
    </location>
</feature>
<dbReference type="InterPro" id="IPR018062">
    <property type="entry name" value="HTH_AraC-typ_CS"/>
</dbReference>
<keyword evidence="3 8" id="KW-0597">Phosphoprotein</keyword>
<dbReference type="RefSeq" id="WP_094016689.1">
    <property type="nucleotide sequence ID" value="NZ_NMQW01000030.1"/>
</dbReference>
<evidence type="ECO:0000256" key="1">
    <source>
        <dbReference type="ARBA" id="ARBA00004496"/>
    </source>
</evidence>
<feature type="modified residue" description="4-aspartylphosphate" evidence="8">
    <location>
        <position position="55"/>
    </location>
</feature>
<dbReference type="GO" id="GO:0005737">
    <property type="term" value="C:cytoplasm"/>
    <property type="evidence" value="ECO:0007669"/>
    <property type="project" value="UniProtKB-SubCell"/>
</dbReference>
<comment type="subcellular location">
    <subcellularLocation>
        <location evidence="1">Cytoplasm</location>
    </subcellularLocation>
</comment>
<keyword evidence="4" id="KW-0902">Two-component regulatory system</keyword>
<evidence type="ECO:0000259" key="9">
    <source>
        <dbReference type="PROSITE" id="PS01124"/>
    </source>
</evidence>
<evidence type="ECO:0000256" key="2">
    <source>
        <dbReference type="ARBA" id="ARBA00022490"/>
    </source>
</evidence>
<dbReference type="PROSITE" id="PS00041">
    <property type="entry name" value="HTH_ARAC_FAMILY_1"/>
    <property type="match status" value="1"/>
</dbReference>
<reference evidence="11 12" key="1">
    <citation type="submission" date="2017-07" db="EMBL/GenBank/DDBJ databases">
        <title>Genome sequencing and assembly of Paenibacillus rigui.</title>
        <authorList>
            <person name="Mayilraj S."/>
        </authorList>
    </citation>
    <scope>NUCLEOTIDE SEQUENCE [LARGE SCALE GENOMIC DNA]</scope>
    <source>
        <strain evidence="11 12">JCM 16352</strain>
    </source>
</reference>
<keyword evidence="12" id="KW-1185">Reference proteome</keyword>
<evidence type="ECO:0000256" key="4">
    <source>
        <dbReference type="ARBA" id="ARBA00023012"/>
    </source>
</evidence>
<accession>A0A229UM74</accession>
<dbReference type="GO" id="GO:0000160">
    <property type="term" value="P:phosphorelay signal transduction system"/>
    <property type="evidence" value="ECO:0007669"/>
    <property type="project" value="UniProtKB-KW"/>
</dbReference>
<keyword evidence="2" id="KW-0963">Cytoplasm</keyword>
<dbReference type="Pfam" id="PF00072">
    <property type="entry name" value="Response_reg"/>
    <property type="match status" value="1"/>
</dbReference>
<evidence type="ECO:0000256" key="3">
    <source>
        <dbReference type="ARBA" id="ARBA00022553"/>
    </source>
</evidence>
<keyword evidence="7" id="KW-0804">Transcription</keyword>
<dbReference type="OrthoDB" id="342399at2"/>
<dbReference type="EMBL" id="NMQW01000030">
    <property type="protein sequence ID" value="OXM84483.1"/>
    <property type="molecule type" value="Genomic_DNA"/>
</dbReference>
<dbReference type="InterPro" id="IPR009057">
    <property type="entry name" value="Homeodomain-like_sf"/>
</dbReference>
<dbReference type="PROSITE" id="PS50110">
    <property type="entry name" value="RESPONSE_REGULATORY"/>
    <property type="match status" value="1"/>
</dbReference>
<dbReference type="SMART" id="SM00448">
    <property type="entry name" value="REC"/>
    <property type="match status" value="1"/>
</dbReference>
<dbReference type="SUPFAM" id="SSF46689">
    <property type="entry name" value="Homeodomain-like"/>
    <property type="match status" value="2"/>
</dbReference>
<keyword evidence="6 11" id="KW-0238">DNA-binding</keyword>
<dbReference type="SUPFAM" id="SSF52172">
    <property type="entry name" value="CheY-like"/>
    <property type="match status" value="1"/>
</dbReference>
<dbReference type="AlphaFoldDB" id="A0A229UM74"/>
<evidence type="ECO:0000313" key="12">
    <source>
        <dbReference type="Proteomes" id="UP000215509"/>
    </source>
</evidence>
<dbReference type="InterPro" id="IPR051552">
    <property type="entry name" value="HptR"/>
</dbReference>
<dbReference type="InterPro" id="IPR001789">
    <property type="entry name" value="Sig_transdc_resp-reg_receiver"/>
</dbReference>
<dbReference type="PRINTS" id="PR00032">
    <property type="entry name" value="HTHARAC"/>
</dbReference>
<organism evidence="11 12">
    <name type="scientific">Paenibacillus rigui</name>
    <dbReference type="NCBI Taxonomy" id="554312"/>
    <lineage>
        <taxon>Bacteria</taxon>
        <taxon>Bacillati</taxon>
        <taxon>Bacillota</taxon>
        <taxon>Bacilli</taxon>
        <taxon>Bacillales</taxon>
        <taxon>Paenibacillaceae</taxon>
        <taxon>Paenibacillus</taxon>
    </lineage>
</organism>
<dbReference type="Gene3D" id="3.40.50.2300">
    <property type="match status" value="1"/>
</dbReference>
<protein>
    <submittedName>
        <fullName evidence="11">DNA-binding response regulator</fullName>
    </submittedName>
</protein>
<proteinExistence type="predicted"/>
<dbReference type="Proteomes" id="UP000215509">
    <property type="component" value="Unassembled WGS sequence"/>
</dbReference>
<evidence type="ECO:0000259" key="10">
    <source>
        <dbReference type="PROSITE" id="PS50110"/>
    </source>
</evidence>
<dbReference type="InterPro" id="IPR018060">
    <property type="entry name" value="HTH_AraC"/>
</dbReference>
<comment type="caution">
    <text evidence="11">The sequence shown here is derived from an EMBL/GenBank/DDBJ whole genome shotgun (WGS) entry which is preliminary data.</text>
</comment>
<dbReference type="InterPro" id="IPR011006">
    <property type="entry name" value="CheY-like_superfamily"/>
</dbReference>
<dbReference type="InterPro" id="IPR020449">
    <property type="entry name" value="Tscrpt_reg_AraC-type_HTH"/>
</dbReference>
<dbReference type="PANTHER" id="PTHR42713:SF3">
    <property type="entry name" value="TRANSCRIPTIONAL REGULATORY PROTEIN HPTR"/>
    <property type="match status" value="1"/>
</dbReference>
<keyword evidence="5" id="KW-0805">Transcription regulation</keyword>
<evidence type="ECO:0000256" key="6">
    <source>
        <dbReference type="ARBA" id="ARBA00023125"/>
    </source>
</evidence>
<dbReference type="GO" id="GO:0003700">
    <property type="term" value="F:DNA-binding transcription factor activity"/>
    <property type="evidence" value="ECO:0007669"/>
    <property type="project" value="InterPro"/>
</dbReference>
<evidence type="ECO:0000256" key="8">
    <source>
        <dbReference type="PROSITE-ProRule" id="PRU00169"/>
    </source>
</evidence>
<dbReference type="Gene3D" id="1.10.10.60">
    <property type="entry name" value="Homeodomain-like"/>
    <property type="match status" value="2"/>
</dbReference>
<dbReference type="SMART" id="SM00342">
    <property type="entry name" value="HTH_ARAC"/>
    <property type="match status" value="1"/>
</dbReference>
<gene>
    <name evidence="11" type="ORF">CF651_20225</name>
</gene>
<evidence type="ECO:0000313" key="11">
    <source>
        <dbReference type="EMBL" id="OXM84483.1"/>
    </source>
</evidence>
<dbReference type="Pfam" id="PF12833">
    <property type="entry name" value="HTH_18"/>
    <property type="match status" value="1"/>
</dbReference>
<feature type="domain" description="HTH araC/xylS-type" evidence="9">
    <location>
        <begin position="424"/>
        <end position="522"/>
    </location>
</feature>